<dbReference type="RefSeq" id="WP_147329001.1">
    <property type="nucleotide sequence ID" value="NZ_CP144375.1"/>
</dbReference>
<reference evidence="1 2" key="1">
    <citation type="submission" date="2018-08" db="EMBL/GenBank/DDBJ databases">
        <title>Genomic Encyclopedia of Archaeal and Bacterial Type Strains, Phase II (KMG-II): from individual species to whole genera.</title>
        <authorList>
            <person name="Goeker M."/>
        </authorList>
    </citation>
    <scope>NUCLEOTIDE SEQUENCE [LARGE SCALE GENOMIC DNA]</scope>
    <source>
        <strain evidence="1 2">DSM 45791</strain>
    </source>
</reference>
<dbReference type="AlphaFoldDB" id="A0A3E0GV25"/>
<comment type="caution">
    <text evidence="1">The sequence shown here is derived from an EMBL/GenBank/DDBJ whole genome shotgun (WGS) entry which is preliminary data.</text>
</comment>
<gene>
    <name evidence="1" type="ORF">BCF44_13173</name>
</gene>
<protein>
    <submittedName>
        <fullName evidence="1">Uncharacterized protein</fullName>
    </submittedName>
</protein>
<evidence type="ECO:0000313" key="1">
    <source>
        <dbReference type="EMBL" id="REH27018.1"/>
    </source>
</evidence>
<evidence type="ECO:0000313" key="2">
    <source>
        <dbReference type="Proteomes" id="UP000256269"/>
    </source>
</evidence>
<keyword evidence="2" id="KW-1185">Reference proteome</keyword>
<sequence>MADVRWLTDEQGDAWISFVTMGHMVRHATERALQVAGTDLTLAKYELLHCGTCESERRIRMGELATVSRHPETC</sequence>
<proteinExistence type="predicted"/>
<dbReference type="Gene3D" id="1.10.10.10">
    <property type="entry name" value="Winged helix-like DNA-binding domain superfamily/Winged helix DNA-binding domain"/>
    <property type="match status" value="1"/>
</dbReference>
<name>A0A3E0GV25_9PSEU</name>
<dbReference type="InterPro" id="IPR036388">
    <property type="entry name" value="WH-like_DNA-bd_sf"/>
</dbReference>
<dbReference type="Proteomes" id="UP000256269">
    <property type="component" value="Unassembled WGS sequence"/>
</dbReference>
<accession>A0A3E0GV25</accession>
<dbReference type="EMBL" id="QUNO01000031">
    <property type="protein sequence ID" value="REH27018.1"/>
    <property type="molecule type" value="Genomic_DNA"/>
</dbReference>
<organism evidence="1 2">
    <name type="scientific">Kutzneria buriramensis</name>
    <dbReference type="NCBI Taxonomy" id="1045776"/>
    <lineage>
        <taxon>Bacteria</taxon>
        <taxon>Bacillati</taxon>
        <taxon>Actinomycetota</taxon>
        <taxon>Actinomycetes</taxon>
        <taxon>Pseudonocardiales</taxon>
        <taxon>Pseudonocardiaceae</taxon>
        <taxon>Kutzneria</taxon>
    </lineage>
</organism>
<dbReference type="OrthoDB" id="8635520at2"/>